<keyword evidence="11" id="KW-1003">Cell membrane</keyword>
<dbReference type="SFLD" id="SFLDF00027">
    <property type="entry name" value="p-type_atpase"/>
    <property type="match status" value="1"/>
</dbReference>
<feature type="transmembrane region" description="Helical" evidence="11">
    <location>
        <begin position="30"/>
        <end position="49"/>
    </location>
</feature>
<accession>A0ABT1WPC5</accession>
<feature type="compositionally biased region" description="Basic residues" evidence="12">
    <location>
        <begin position="7"/>
        <end position="21"/>
    </location>
</feature>
<keyword evidence="7" id="KW-0460">Magnesium</keyword>
<sequence length="655" mass="70220">MATQEHKHQHRKEKEHHHTHQHNHESKLPVILYGVGLATFIVGLVIHGSQPTLSTILFIFTTFSAGYHVMGEGFGDTIRNSVAAKRFVPNIHLLMMLAAVGAVAIGNSEEAALLILIFAGAHFLEEYAEGRSKKEITQLLKLNPSKARLIQADGSYKSVAVEELNIGDRLQVLTGDQIPTDGLITDGVTVIDESTINGESMPKEKVVGDQVYASTINQAGSFTMEVTKDSKDTVFAKILQLVEESQSSLSKTATRIQKIEPIYVTIVLAILPIHILLGPALFSWTWSESLYRGMVFLIAASPCALAASAVPASLSAISNLASKGVLFKGSATLANLQDIKAIAMDKTGTLTQGKPSLTDSYFGASGKLAPETIKEYLQVIQAMEAQSSHPLASAITSHLNQELAQEEGIQLPVESIENIIGVGLSADYQGHLYQVAKPSHFPEVDVDFSEEVARLGAQGKTVVLLARDGVVWGLMAFMDLPKPQSLDAVGYFKEQGVHAVMITGDAVATGQAIGKSLGMDQVLANVMPEDKAKHVRDLQEQYGQVAMVGDGVNDAPALVTADIGVAMGQGTDVAINVADVVLMQDDLSKLVAAHKVSKRMNHIVNQNMIFSMAVVVLLVVLNILGQMDIAIGVIAHEGSTLVVIANSLRLLLSRE</sequence>
<dbReference type="InterPro" id="IPR044492">
    <property type="entry name" value="P_typ_ATPase_HD_dom"/>
</dbReference>
<dbReference type="InterPro" id="IPR023298">
    <property type="entry name" value="ATPase_P-typ_TM_dom_sf"/>
</dbReference>
<dbReference type="InterPro" id="IPR023214">
    <property type="entry name" value="HAD_sf"/>
</dbReference>
<protein>
    <submittedName>
        <fullName evidence="14">Heavy metal translocating P-type ATPase</fullName>
    </submittedName>
</protein>
<feature type="transmembrane region" description="Helical" evidence="11">
    <location>
        <begin position="629"/>
        <end position="652"/>
    </location>
</feature>
<evidence type="ECO:0000256" key="12">
    <source>
        <dbReference type="SAM" id="MobiDB-lite"/>
    </source>
</evidence>
<dbReference type="PROSITE" id="PS00154">
    <property type="entry name" value="ATPASE_E1_E2"/>
    <property type="match status" value="1"/>
</dbReference>
<dbReference type="InterPro" id="IPR008250">
    <property type="entry name" value="ATPase_P-typ_transduc_dom_A_sf"/>
</dbReference>
<keyword evidence="15" id="KW-1185">Reference proteome</keyword>
<dbReference type="Gene3D" id="3.40.1110.10">
    <property type="entry name" value="Calcium-transporting ATPase, cytoplasmic domain N"/>
    <property type="match status" value="1"/>
</dbReference>
<reference evidence="14" key="3">
    <citation type="journal article" date="2023" name="Microbiol. Resour. Announc.">
        <title>Draft Genome Sequence of Granulicatella sp. Strain S8, Isolated from a Marine Fish, Seriola quinqueradiata.</title>
        <authorList>
            <person name="Lee M."/>
            <person name="Farooq A."/>
            <person name="Jeong J.B."/>
            <person name="Jung M.Y."/>
        </authorList>
    </citation>
    <scope>NUCLEOTIDE SEQUENCE</scope>
    <source>
        <strain evidence="14">S8</strain>
    </source>
</reference>
<dbReference type="SFLD" id="SFLDG00002">
    <property type="entry name" value="C1.7:_P-type_atpase_like"/>
    <property type="match status" value="1"/>
</dbReference>
<dbReference type="NCBIfam" id="TIGR01525">
    <property type="entry name" value="ATPase-IB_hvy"/>
    <property type="match status" value="1"/>
</dbReference>
<reference evidence="14" key="1">
    <citation type="submission" date="2022-07" db="EMBL/GenBank/DDBJ databases">
        <authorList>
            <person name="Jung M.-Y."/>
            <person name="Lee M."/>
        </authorList>
    </citation>
    <scope>NUCLEOTIDE SEQUENCE</scope>
    <source>
        <strain evidence="14">S8</strain>
    </source>
</reference>
<evidence type="ECO:0000256" key="1">
    <source>
        <dbReference type="ARBA" id="ARBA00004141"/>
    </source>
</evidence>
<dbReference type="PRINTS" id="PR00941">
    <property type="entry name" value="CDATPASE"/>
</dbReference>
<keyword evidence="6 11" id="KW-0067">ATP-binding</keyword>
<gene>
    <name evidence="14" type="ORF">NPA36_07205</name>
</gene>
<evidence type="ECO:0000256" key="7">
    <source>
        <dbReference type="ARBA" id="ARBA00022842"/>
    </source>
</evidence>
<dbReference type="SUPFAM" id="SSF81660">
    <property type="entry name" value="Metal cation-transporting ATPase, ATP-binding domain N"/>
    <property type="match status" value="1"/>
</dbReference>
<evidence type="ECO:0000256" key="6">
    <source>
        <dbReference type="ARBA" id="ARBA00022840"/>
    </source>
</evidence>
<evidence type="ECO:0000313" key="14">
    <source>
        <dbReference type="EMBL" id="MCQ9210336.1"/>
    </source>
</evidence>
<evidence type="ECO:0000256" key="2">
    <source>
        <dbReference type="ARBA" id="ARBA00006024"/>
    </source>
</evidence>
<comment type="subcellular location">
    <subcellularLocation>
        <location evidence="11">Cell membrane</location>
    </subcellularLocation>
    <subcellularLocation>
        <location evidence="1">Membrane</location>
        <topology evidence="1">Multi-pass membrane protein</topology>
    </subcellularLocation>
</comment>
<feature type="transmembrane region" description="Helical" evidence="11">
    <location>
        <begin position="294"/>
        <end position="317"/>
    </location>
</feature>
<dbReference type="SFLD" id="SFLDS00003">
    <property type="entry name" value="Haloacid_Dehalogenase"/>
    <property type="match status" value="1"/>
</dbReference>
<keyword evidence="8" id="KW-1278">Translocase</keyword>
<dbReference type="PANTHER" id="PTHR43079">
    <property type="entry name" value="PROBABLE CADMIUM/ZINC-TRANSPORTING ATPASE HMA1"/>
    <property type="match status" value="1"/>
</dbReference>
<dbReference type="Pfam" id="PF00122">
    <property type="entry name" value="E1-E2_ATPase"/>
    <property type="match status" value="1"/>
</dbReference>
<feature type="domain" description="P-type ATPase A" evidence="13">
    <location>
        <begin position="142"/>
        <end position="243"/>
    </location>
</feature>
<feature type="transmembrane region" description="Helical" evidence="11">
    <location>
        <begin position="87"/>
        <end position="105"/>
    </location>
</feature>
<keyword evidence="3 11" id="KW-0812">Transmembrane</keyword>
<evidence type="ECO:0000256" key="4">
    <source>
        <dbReference type="ARBA" id="ARBA00022723"/>
    </source>
</evidence>
<dbReference type="Proteomes" id="UP001059480">
    <property type="component" value="Unassembled WGS sequence"/>
</dbReference>
<feature type="transmembrane region" description="Helical" evidence="11">
    <location>
        <begin position="603"/>
        <end position="623"/>
    </location>
</feature>
<dbReference type="InterPro" id="IPR036412">
    <property type="entry name" value="HAD-like_sf"/>
</dbReference>
<dbReference type="NCBIfam" id="TIGR01494">
    <property type="entry name" value="ATPase_P-type"/>
    <property type="match status" value="1"/>
</dbReference>
<name>A0ABT1WPC5_9LACT</name>
<dbReference type="InterPro" id="IPR027256">
    <property type="entry name" value="P-typ_ATPase_IB"/>
</dbReference>
<proteinExistence type="inferred from homology"/>
<dbReference type="CDD" id="cd07551">
    <property type="entry name" value="P-type_ATPase_HM_ZosA_PfeT-like"/>
    <property type="match status" value="1"/>
</dbReference>
<comment type="similarity">
    <text evidence="2 11">Belongs to the cation transport ATPase (P-type) (TC 3.A.3) family. Type IB subfamily.</text>
</comment>
<feature type="region of interest" description="Disordered" evidence="12">
    <location>
        <begin position="1"/>
        <end position="25"/>
    </location>
</feature>
<feature type="transmembrane region" description="Helical" evidence="11">
    <location>
        <begin position="111"/>
        <end position="128"/>
    </location>
</feature>
<dbReference type="Pfam" id="PF00702">
    <property type="entry name" value="Hydrolase"/>
    <property type="match status" value="1"/>
</dbReference>
<evidence type="ECO:0000256" key="3">
    <source>
        <dbReference type="ARBA" id="ARBA00022692"/>
    </source>
</evidence>
<dbReference type="Gene3D" id="2.70.150.10">
    <property type="entry name" value="Calcium-transporting ATPase, cytoplasmic transduction domain A"/>
    <property type="match status" value="1"/>
</dbReference>
<evidence type="ECO:0000256" key="8">
    <source>
        <dbReference type="ARBA" id="ARBA00022967"/>
    </source>
</evidence>
<dbReference type="SUPFAM" id="SSF81653">
    <property type="entry name" value="Calcium ATPase, transduction domain A"/>
    <property type="match status" value="1"/>
</dbReference>
<dbReference type="InterPro" id="IPR051949">
    <property type="entry name" value="Cation_Transport_ATPase"/>
</dbReference>
<dbReference type="EMBL" id="JANHNZ010000006">
    <property type="protein sequence ID" value="MCQ9210336.1"/>
    <property type="molecule type" value="Genomic_DNA"/>
</dbReference>
<organism evidence="14 15">
    <name type="scientific">Granulicatella seriolae</name>
    <dbReference type="NCBI Taxonomy" id="2967226"/>
    <lineage>
        <taxon>Bacteria</taxon>
        <taxon>Bacillati</taxon>
        <taxon>Bacillota</taxon>
        <taxon>Bacilli</taxon>
        <taxon>Lactobacillales</taxon>
        <taxon>Carnobacteriaceae</taxon>
        <taxon>Granulicatella</taxon>
    </lineage>
</organism>
<dbReference type="SUPFAM" id="SSF56784">
    <property type="entry name" value="HAD-like"/>
    <property type="match status" value="1"/>
</dbReference>
<dbReference type="RefSeq" id="WP_256945445.1">
    <property type="nucleotide sequence ID" value="NZ_JANHNZ010000006.1"/>
</dbReference>
<dbReference type="InterPro" id="IPR059000">
    <property type="entry name" value="ATPase_P-type_domA"/>
</dbReference>
<dbReference type="InterPro" id="IPR023299">
    <property type="entry name" value="ATPase_P-typ_cyto_dom_N"/>
</dbReference>
<dbReference type="Gene3D" id="3.40.50.1000">
    <property type="entry name" value="HAD superfamily/HAD-like"/>
    <property type="match status" value="1"/>
</dbReference>
<keyword evidence="5 11" id="KW-0547">Nucleotide-binding</keyword>
<feature type="transmembrane region" description="Helical" evidence="11">
    <location>
        <begin position="261"/>
        <end position="282"/>
    </location>
</feature>
<feature type="transmembrane region" description="Helical" evidence="11">
    <location>
        <begin position="55"/>
        <end position="75"/>
    </location>
</feature>
<dbReference type="SUPFAM" id="SSF81665">
    <property type="entry name" value="Calcium ATPase, transmembrane domain M"/>
    <property type="match status" value="1"/>
</dbReference>
<evidence type="ECO:0000256" key="11">
    <source>
        <dbReference type="RuleBase" id="RU362081"/>
    </source>
</evidence>
<evidence type="ECO:0000256" key="9">
    <source>
        <dbReference type="ARBA" id="ARBA00022989"/>
    </source>
</evidence>
<evidence type="ECO:0000256" key="5">
    <source>
        <dbReference type="ARBA" id="ARBA00022741"/>
    </source>
</evidence>
<dbReference type="PANTHER" id="PTHR43079:SF1">
    <property type="entry name" value="CADMIUM_ZINC-TRANSPORTING ATPASE HMA1, CHLOROPLASTIC-RELATED"/>
    <property type="match status" value="1"/>
</dbReference>
<reference evidence="14" key="2">
    <citation type="journal article" date="2023" name="Curr. Microbiol.">
        <title>Granulicatella seriolae sp. nov., a Novel Facultative Anaerobe Isolated from Yellowtail Marine Fish.</title>
        <authorList>
            <person name="Lee M."/>
            <person name="Choi Y.J."/>
            <person name="Farooq A."/>
            <person name="Jeong J.B."/>
            <person name="Jung M.Y."/>
        </authorList>
    </citation>
    <scope>NUCLEOTIDE SEQUENCE</scope>
    <source>
        <strain evidence="14">S8</strain>
    </source>
</reference>
<keyword evidence="10 11" id="KW-0472">Membrane</keyword>
<evidence type="ECO:0000259" key="13">
    <source>
        <dbReference type="Pfam" id="PF00122"/>
    </source>
</evidence>
<comment type="caution">
    <text evidence="14">The sequence shown here is derived from an EMBL/GenBank/DDBJ whole genome shotgun (WGS) entry which is preliminary data.</text>
</comment>
<dbReference type="InterPro" id="IPR018303">
    <property type="entry name" value="ATPase_P-typ_P_site"/>
</dbReference>
<dbReference type="PRINTS" id="PR00119">
    <property type="entry name" value="CATATPASE"/>
</dbReference>
<dbReference type="InterPro" id="IPR001757">
    <property type="entry name" value="P_typ_ATPase"/>
</dbReference>
<evidence type="ECO:0000313" key="15">
    <source>
        <dbReference type="Proteomes" id="UP001059480"/>
    </source>
</evidence>
<evidence type="ECO:0000256" key="10">
    <source>
        <dbReference type="ARBA" id="ARBA00023136"/>
    </source>
</evidence>
<keyword evidence="4 11" id="KW-0479">Metal-binding</keyword>
<keyword evidence="9 11" id="KW-1133">Transmembrane helix</keyword>